<sequence length="116" mass="13555">MPYRLLAATELAEFLRALAHPRRIQILEELRNDEQDVASLKEATGLTQSSVSQHLMVLRAHRVVSERREGRRVFYRLRTVELADWLVEGMDFLPPMNQRDGELRKAIRKAISKWSD</sequence>
<keyword evidence="2" id="KW-0238">DNA-binding</keyword>
<dbReference type="KEGG" id="bgok:Pr1d_36430"/>
<keyword evidence="6" id="KW-1185">Reference proteome</keyword>
<dbReference type="PROSITE" id="PS50987">
    <property type="entry name" value="HTH_ARSR_2"/>
    <property type="match status" value="1"/>
</dbReference>
<dbReference type="InterPro" id="IPR036388">
    <property type="entry name" value="WH-like_DNA-bd_sf"/>
</dbReference>
<dbReference type="SUPFAM" id="SSF46785">
    <property type="entry name" value="Winged helix' DNA-binding domain"/>
    <property type="match status" value="1"/>
</dbReference>
<proteinExistence type="predicted"/>
<dbReference type="OrthoDB" id="9797716at2"/>
<protein>
    <submittedName>
        <fullName evidence="5">HTH-type transcriptional regulator NmtR</fullName>
    </submittedName>
</protein>
<evidence type="ECO:0000313" key="6">
    <source>
        <dbReference type="Proteomes" id="UP000323917"/>
    </source>
</evidence>
<evidence type="ECO:0000256" key="3">
    <source>
        <dbReference type="ARBA" id="ARBA00023163"/>
    </source>
</evidence>
<name>A0A5B9QF99_9BACT</name>
<dbReference type="InterPro" id="IPR001845">
    <property type="entry name" value="HTH_ArsR_DNA-bd_dom"/>
</dbReference>
<dbReference type="CDD" id="cd00090">
    <property type="entry name" value="HTH_ARSR"/>
    <property type="match status" value="1"/>
</dbReference>
<dbReference type="PRINTS" id="PR00778">
    <property type="entry name" value="HTHARSR"/>
</dbReference>
<dbReference type="Proteomes" id="UP000323917">
    <property type="component" value="Chromosome"/>
</dbReference>
<dbReference type="EMBL" id="CP042913">
    <property type="protein sequence ID" value="QEG36330.1"/>
    <property type="molecule type" value="Genomic_DNA"/>
</dbReference>
<keyword evidence="3" id="KW-0804">Transcription</keyword>
<dbReference type="InterPro" id="IPR051081">
    <property type="entry name" value="HTH_MetalResp_TranReg"/>
</dbReference>
<dbReference type="PANTHER" id="PTHR33154">
    <property type="entry name" value="TRANSCRIPTIONAL REGULATOR, ARSR FAMILY"/>
    <property type="match status" value="1"/>
</dbReference>
<evidence type="ECO:0000313" key="5">
    <source>
        <dbReference type="EMBL" id="QEG36330.1"/>
    </source>
</evidence>
<dbReference type="Gene3D" id="1.10.10.10">
    <property type="entry name" value="Winged helix-like DNA-binding domain superfamily/Winged helix DNA-binding domain"/>
    <property type="match status" value="1"/>
</dbReference>
<dbReference type="AlphaFoldDB" id="A0A5B9QF99"/>
<dbReference type="GO" id="GO:0003677">
    <property type="term" value="F:DNA binding"/>
    <property type="evidence" value="ECO:0007669"/>
    <property type="project" value="UniProtKB-KW"/>
</dbReference>
<dbReference type="NCBIfam" id="NF033788">
    <property type="entry name" value="HTH_metalloreg"/>
    <property type="match status" value="1"/>
</dbReference>
<organism evidence="5 6">
    <name type="scientific">Bythopirellula goksoeyrii</name>
    <dbReference type="NCBI Taxonomy" id="1400387"/>
    <lineage>
        <taxon>Bacteria</taxon>
        <taxon>Pseudomonadati</taxon>
        <taxon>Planctomycetota</taxon>
        <taxon>Planctomycetia</taxon>
        <taxon>Pirellulales</taxon>
        <taxon>Lacipirellulaceae</taxon>
        <taxon>Bythopirellula</taxon>
    </lineage>
</organism>
<dbReference type="RefSeq" id="WP_148074689.1">
    <property type="nucleotide sequence ID" value="NZ_CP042913.1"/>
</dbReference>
<dbReference type="InterPro" id="IPR011991">
    <property type="entry name" value="ArsR-like_HTH"/>
</dbReference>
<keyword evidence="1" id="KW-0805">Transcription regulation</keyword>
<accession>A0A5B9QF99</accession>
<dbReference type="SMART" id="SM00418">
    <property type="entry name" value="HTH_ARSR"/>
    <property type="match status" value="1"/>
</dbReference>
<evidence type="ECO:0000256" key="2">
    <source>
        <dbReference type="ARBA" id="ARBA00023125"/>
    </source>
</evidence>
<evidence type="ECO:0000259" key="4">
    <source>
        <dbReference type="PROSITE" id="PS50987"/>
    </source>
</evidence>
<dbReference type="GO" id="GO:0003700">
    <property type="term" value="F:DNA-binding transcription factor activity"/>
    <property type="evidence" value="ECO:0007669"/>
    <property type="project" value="InterPro"/>
</dbReference>
<feature type="domain" description="HTH arsR-type" evidence="4">
    <location>
        <begin position="3"/>
        <end position="97"/>
    </location>
</feature>
<dbReference type="InterPro" id="IPR036390">
    <property type="entry name" value="WH_DNA-bd_sf"/>
</dbReference>
<reference evidence="5 6" key="1">
    <citation type="submission" date="2019-08" db="EMBL/GenBank/DDBJ databases">
        <title>Deep-cultivation of Planctomycetes and their phenomic and genomic characterization uncovers novel biology.</title>
        <authorList>
            <person name="Wiegand S."/>
            <person name="Jogler M."/>
            <person name="Boedeker C."/>
            <person name="Pinto D."/>
            <person name="Vollmers J."/>
            <person name="Rivas-Marin E."/>
            <person name="Kohn T."/>
            <person name="Peeters S.H."/>
            <person name="Heuer A."/>
            <person name="Rast P."/>
            <person name="Oberbeckmann S."/>
            <person name="Bunk B."/>
            <person name="Jeske O."/>
            <person name="Meyerdierks A."/>
            <person name="Storesund J.E."/>
            <person name="Kallscheuer N."/>
            <person name="Luecker S."/>
            <person name="Lage O.M."/>
            <person name="Pohl T."/>
            <person name="Merkel B.J."/>
            <person name="Hornburger P."/>
            <person name="Mueller R.-W."/>
            <person name="Bruemmer F."/>
            <person name="Labrenz M."/>
            <person name="Spormann A.M."/>
            <person name="Op den Camp H."/>
            <person name="Overmann J."/>
            <person name="Amann R."/>
            <person name="Jetten M.S.M."/>
            <person name="Mascher T."/>
            <person name="Medema M.H."/>
            <person name="Devos D.P."/>
            <person name="Kaster A.-K."/>
            <person name="Ovreas L."/>
            <person name="Rohde M."/>
            <person name="Galperin M.Y."/>
            <person name="Jogler C."/>
        </authorList>
    </citation>
    <scope>NUCLEOTIDE SEQUENCE [LARGE SCALE GENOMIC DNA]</scope>
    <source>
        <strain evidence="5 6">Pr1d</strain>
    </source>
</reference>
<dbReference type="PANTHER" id="PTHR33154:SF28">
    <property type="entry name" value="HTH-TYPE TRANSCRIPTIONAL REGULATOR YGAV-RELATED"/>
    <property type="match status" value="1"/>
</dbReference>
<dbReference type="Pfam" id="PF01022">
    <property type="entry name" value="HTH_5"/>
    <property type="match status" value="1"/>
</dbReference>
<evidence type="ECO:0000256" key="1">
    <source>
        <dbReference type="ARBA" id="ARBA00023015"/>
    </source>
</evidence>
<gene>
    <name evidence="5" type="primary">nmtR</name>
    <name evidence="5" type="ORF">Pr1d_36430</name>
</gene>